<dbReference type="SUPFAM" id="SSF88659">
    <property type="entry name" value="Sigma3 and sigma4 domains of RNA polymerase sigma factors"/>
    <property type="match status" value="1"/>
</dbReference>
<dbReference type="EMBL" id="MCHX01000008">
    <property type="protein sequence ID" value="OFJ54898.1"/>
    <property type="molecule type" value="Genomic_DNA"/>
</dbReference>
<dbReference type="InterPro" id="IPR014284">
    <property type="entry name" value="RNA_pol_sigma-70_dom"/>
</dbReference>
<accession>A0A1E8Q8H4</accession>
<dbReference type="OrthoDB" id="9803470at2"/>
<dbReference type="InterPro" id="IPR000838">
    <property type="entry name" value="RNA_pol_sigma70_ECF_CS"/>
</dbReference>
<evidence type="ECO:0000256" key="6">
    <source>
        <dbReference type="RuleBase" id="RU000716"/>
    </source>
</evidence>
<dbReference type="AlphaFoldDB" id="A0A1E8Q8H4"/>
<gene>
    <name evidence="9" type="ORF">BEL07_04890</name>
</gene>
<evidence type="ECO:0000256" key="1">
    <source>
        <dbReference type="ARBA" id="ARBA00010641"/>
    </source>
</evidence>
<evidence type="ECO:0000259" key="7">
    <source>
        <dbReference type="Pfam" id="PF04542"/>
    </source>
</evidence>
<evidence type="ECO:0000256" key="4">
    <source>
        <dbReference type="ARBA" id="ARBA00023125"/>
    </source>
</evidence>
<dbReference type="InterPro" id="IPR036388">
    <property type="entry name" value="WH-like_DNA-bd_sf"/>
</dbReference>
<dbReference type="SUPFAM" id="SSF88946">
    <property type="entry name" value="Sigma2 domain of RNA polymerase sigma factors"/>
    <property type="match status" value="1"/>
</dbReference>
<evidence type="ECO:0000313" key="9">
    <source>
        <dbReference type="EMBL" id="OFJ54898.1"/>
    </source>
</evidence>
<evidence type="ECO:0000256" key="3">
    <source>
        <dbReference type="ARBA" id="ARBA00023082"/>
    </source>
</evidence>
<keyword evidence="10" id="KW-1185">Reference proteome</keyword>
<dbReference type="PROSITE" id="PS01063">
    <property type="entry name" value="SIGMA70_ECF"/>
    <property type="match status" value="1"/>
</dbReference>
<keyword evidence="2 6" id="KW-0805">Transcription regulation</keyword>
<feature type="domain" description="RNA polymerase sigma factor 70 region 4 type 2" evidence="8">
    <location>
        <begin position="133"/>
        <end position="181"/>
    </location>
</feature>
<evidence type="ECO:0000259" key="8">
    <source>
        <dbReference type="Pfam" id="PF08281"/>
    </source>
</evidence>
<evidence type="ECO:0000313" key="10">
    <source>
        <dbReference type="Proteomes" id="UP000178953"/>
    </source>
</evidence>
<dbReference type="InterPro" id="IPR013324">
    <property type="entry name" value="RNA_pol_sigma_r3/r4-like"/>
</dbReference>
<dbReference type="CDD" id="cd06171">
    <property type="entry name" value="Sigma70_r4"/>
    <property type="match status" value="1"/>
</dbReference>
<keyword evidence="5 6" id="KW-0804">Transcription</keyword>
<dbReference type="GO" id="GO:0016987">
    <property type="term" value="F:sigma factor activity"/>
    <property type="evidence" value="ECO:0007669"/>
    <property type="project" value="UniProtKB-KW"/>
</dbReference>
<comment type="similarity">
    <text evidence="1 6">Belongs to the sigma-70 factor family. ECF subfamily.</text>
</comment>
<dbReference type="PANTHER" id="PTHR43133:SF59">
    <property type="entry name" value="ECF RNA POLYMERASE SIGMA FACTOR SIGR"/>
    <property type="match status" value="1"/>
</dbReference>
<reference evidence="9 10" key="1">
    <citation type="submission" date="2016-09" db="EMBL/GenBank/DDBJ databases">
        <title>genome sequence of Mycobacterium sp. 739 SCH.</title>
        <authorList>
            <person name="Greninger A.L."/>
            <person name="Qin X."/>
            <person name="Jerome K."/>
            <person name="Vora S."/>
            <person name="Quinn K."/>
        </authorList>
    </citation>
    <scope>NUCLEOTIDE SEQUENCE [LARGE SCALE GENOMIC DNA]</scope>
    <source>
        <strain evidence="9 10">SCH</strain>
    </source>
</reference>
<dbReference type="GO" id="GO:0003677">
    <property type="term" value="F:DNA binding"/>
    <property type="evidence" value="ECO:0007669"/>
    <property type="project" value="UniProtKB-KW"/>
</dbReference>
<protein>
    <recommendedName>
        <fullName evidence="6">RNA polymerase sigma factor</fullName>
    </recommendedName>
</protein>
<name>A0A1E8Q8H4_9MYCO</name>
<sequence>MMTVTHPPATTERPRAAAFAEDAAPLLDALARRARRLCACDADAEDLLQDTLLYAFQGYATFRPGTNFKAWLFRILHNRWVSNHRYRESRPSEVMADPCGVSSLADLVARPSAVRRSAEAEVLDDIPDDDVCAALATLPAGVATVMYHVLVEGRTHAETAQLVNVPLGTVMSRVARGRERLRLALSHHAGAPGRRPITPRRRSA</sequence>
<comment type="caution">
    <text evidence="9">The sequence shown here is derived from an EMBL/GenBank/DDBJ whole genome shotgun (WGS) entry which is preliminary data.</text>
</comment>
<dbReference type="PANTHER" id="PTHR43133">
    <property type="entry name" value="RNA POLYMERASE ECF-TYPE SIGMA FACTO"/>
    <property type="match status" value="1"/>
</dbReference>
<feature type="domain" description="RNA polymerase sigma-70 region 2" evidence="7">
    <location>
        <begin position="27"/>
        <end position="87"/>
    </location>
</feature>
<dbReference type="InterPro" id="IPR013325">
    <property type="entry name" value="RNA_pol_sigma_r2"/>
</dbReference>
<dbReference type="InterPro" id="IPR013249">
    <property type="entry name" value="RNA_pol_sigma70_r4_t2"/>
</dbReference>
<dbReference type="GO" id="GO:0006950">
    <property type="term" value="P:response to stress"/>
    <property type="evidence" value="ECO:0007669"/>
    <property type="project" value="UniProtKB-ARBA"/>
</dbReference>
<dbReference type="GO" id="GO:0006352">
    <property type="term" value="P:DNA-templated transcription initiation"/>
    <property type="evidence" value="ECO:0007669"/>
    <property type="project" value="InterPro"/>
</dbReference>
<keyword evidence="3 6" id="KW-0731">Sigma factor</keyword>
<dbReference type="Gene3D" id="1.10.1740.10">
    <property type="match status" value="1"/>
</dbReference>
<dbReference type="Gene3D" id="1.10.10.10">
    <property type="entry name" value="Winged helix-like DNA-binding domain superfamily/Winged helix DNA-binding domain"/>
    <property type="match status" value="1"/>
</dbReference>
<keyword evidence="4 6" id="KW-0238">DNA-binding</keyword>
<dbReference type="Proteomes" id="UP000178953">
    <property type="component" value="Unassembled WGS sequence"/>
</dbReference>
<dbReference type="InterPro" id="IPR007627">
    <property type="entry name" value="RNA_pol_sigma70_r2"/>
</dbReference>
<organism evidence="9 10">
    <name type="scientific">Mycolicibacterium grossiae</name>
    <dbReference type="NCBI Taxonomy" id="1552759"/>
    <lineage>
        <taxon>Bacteria</taxon>
        <taxon>Bacillati</taxon>
        <taxon>Actinomycetota</taxon>
        <taxon>Actinomycetes</taxon>
        <taxon>Mycobacteriales</taxon>
        <taxon>Mycobacteriaceae</taxon>
        <taxon>Mycolicibacterium</taxon>
    </lineage>
</organism>
<evidence type="ECO:0000256" key="5">
    <source>
        <dbReference type="ARBA" id="ARBA00023163"/>
    </source>
</evidence>
<dbReference type="NCBIfam" id="TIGR02937">
    <property type="entry name" value="sigma70-ECF"/>
    <property type="match status" value="1"/>
</dbReference>
<proteinExistence type="inferred from homology"/>
<dbReference type="InterPro" id="IPR039425">
    <property type="entry name" value="RNA_pol_sigma-70-like"/>
</dbReference>
<dbReference type="Pfam" id="PF08281">
    <property type="entry name" value="Sigma70_r4_2"/>
    <property type="match status" value="1"/>
</dbReference>
<dbReference type="Pfam" id="PF04542">
    <property type="entry name" value="Sigma70_r2"/>
    <property type="match status" value="1"/>
</dbReference>
<evidence type="ECO:0000256" key="2">
    <source>
        <dbReference type="ARBA" id="ARBA00023015"/>
    </source>
</evidence>